<dbReference type="PANTHER" id="PTHR10339:SF25">
    <property type="entry name" value="SECRETED EXOENZYME S"/>
    <property type="match status" value="1"/>
</dbReference>
<evidence type="ECO:0000256" key="1">
    <source>
        <dbReference type="ARBA" id="ARBA00004613"/>
    </source>
</evidence>
<dbReference type="InterPro" id="IPR050999">
    <property type="entry name" value="ADP-ribosyltransferase_ARG"/>
</dbReference>
<dbReference type="PANTHER" id="PTHR10339">
    <property type="entry name" value="ADP-RIBOSYLTRANSFERASE"/>
    <property type="match status" value="1"/>
</dbReference>
<protein>
    <recommendedName>
        <fullName evidence="10">NAD(P)(+)--arginine ADP-ribosyltransferase</fullName>
        <ecNumber evidence="10">2.4.2.31</ecNumber>
    </recommendedName>
    <alternativeName>
        <fullName evidence="10">Mono(ADP-ribosyl)transferase</fullName>
    </alternativeName>
</protein>
<comment type="caution">
    <text evidence="11">The sequence shown here is derived from an EMBL/GenBank/DDBJ whole genome shotgun (WGS) entry which is preliminary data.</text>
</comment>
<keyword evidence="8" id="KW-0843">Virulence</keyword>
<accession>A0A8S1PX42</accession>
<evidence type="ECO:0000256" key="3">
    <source>
        <dbReference type="ARBA" id="ARBA00022525"/>
    </source>
</evidence>
<evidence type="ECO:0000256" key="2">
    <source>
        <dbReference type="ARBA" id="ARBA00009558"/>
    </source>
</evidence>
<sequence>MHLSFNVDQYLTNTIEQINNDQQKQGIYQKYKIHNLIALKLWTSNLLYRQLNCDLRNNSYQQWKKYLKCLIEEERVLEEQKIFQDAKTYERDKTIQWRDIQAISLKEKVGQSFSNKEGMIFQIEMISSKDISQISVYPNEQEVIMMPFSTYRVLNVKQDDNQPIIVSMREIPFAKNTNNIVLWVDDNPQNNYQIAKKCETQNNKLSIIFCTSTNDAIQMINSHKWLLLLKKSQLRIITDMVRIENFIINYTAGVDLLNLLHKELNYNGEVLIFTQDEKQAIKNLKQTSYHNYQVTRNQSVLENFIRFE</sequence>
<keyword evidence="10" id="KW-0521">NADP</keyword>
<dbReference type="InterPro" id="IPR000768">
    <property type="entry name" value="ART"/>
</dbReference>
<evidence type="ECO:0000256" key="5">
    <source>
        <dbReference type="ARBA" id="ARBA00022676"/>
    </source>
</evidence>
<gene>
    <name evidence="11" type="ORF">PPRIM_AZ9-3.1.T1350008</name>
</gene>
<organism evidence="11 12">
    <name type="scientific">Paramecium primaurelia</name>
    <dbReference type="NCBI Taxonomy" id="5886"/>
    <lineage>
        <taxon>Eukaryota</taxon>
        <taxon>Sar</taxon>
        <taxon>Alveolata</taxon>
        <taxon>Ciliophora</taxon>
        <taxon>Intramacronucleata</taxon>
        <taxon>Oligohymenophorea</taxon>
        <taxon>Peniculida</taxon>
        <taxon>Parameciidae</taxon>
        <taxon>Paramecium</taxon>
    </lineage>
</organism>
<keyword evidence="3" id="KW-0964">Secreted</keyword>
<proteinExistence type="inferred from homology"/>
<evidence type="ECO:0000313" key="12">
    <source>
        <dbReference type="Proteomes" id="UP000688137"/>
    </source>
</evidence>
<keyword evidence="7" id="KW-0548">Nucleotidyltransferase</keyword>
<dbReference type="GO" id="GO:0003950">
    <property type="term" value="F:NAD+ poly-ADP-ribosyltransferase activity"/>
    <property type="evidence" value="ECO:0007669"/>
    <property type="project" value="TreeGrafter"/>
</dbReference>
<comment type="subcellular location">
    <subcellularLocation>
        <location evidence="1">Secreted</location>
    </subcellularLocation>
</comment>
<dbReference type="GO" id="GO:0106274">
    <property type="term" value="F:NAD+-protein-arginine ADP-ribosyltransferase activity"/>
    <property type="evidence" value="ECO:0007669"/>
    <property type="project" value="UniProtKB-EC"/>
</dbReference>
<comment type="similarity">
    <text evidence="2 10">Belongs to the Arg-specific ADP-ribosyltransferase family.</text>
</comment>
<dbReference type="EC" id="2.4.2.31" evidence="10"/>
<keyword evidence="4" id="KW-0800">Toxin</keyword>
<keyword evidence="5 10" id="KW-0328">Glycosyltransferase</keyword>
<keyword evidence="6 10" id="KW-0808">Transferase</keyword>
<keyword evidence="12" id="KW-1185">Reference proteome</keyword>
<comment type="catalytic activity">
    <reaction evidence="9 10">
        <text>L-arginyl-[protein] + NAD(+) = N(omega)-(ADP-D-ribosyl)-L-arginyl-[protein] + nicotinamide + H(+)</text>
        <dbReference type="Rhea" id="RHEA:19149"/>
        <dbReference type="Rhea" id="RHEA-COMP:10532"/>
        <dbReference type="Rhea" id="RHEA-COMP:15087"/>
        <dbReference type="ChEBI" id="CHEBI:15378"/>
        <dbReference type="ChEBI" id="CHEBI:17154"/>
        <dbReference type="ChEBI" id="CHEBI:29965"/>
        <dbReference type="ChEBI" id="CHEBI:57540"/>
        <dbReference type="ChEBI" id="CHEBI:142554"/>
        <dbReference type="EC" id="2.4.2.31"/>
    </reaction>
</comment>
<evidence type="ECO:0000256" key="7">
    <source>
        <dbReference type="ARBA" id="ARBA00022695"/>
    </source>
</evidence>
<evidence type="ECO:0000256" key="9">
    <source>
        <dbReference type="ARBA" id="ARBA00047597"/>
    </source>
</evidence>
<evidence type="ECO:0000256" key="10">
    <source>
        <dbReference type="RuleBase" id="RU361228"/>
    </source>
</evidence>
<dbReference type="AlphaFoldDB" id="A0A8S1PX42"/>
<dbReference type="GO" id="GO:0005576">
    <property type="term" value="C:extracellular region"/>
    <property type="evidence" value="ECO:0007669"/>
    <property type="project" value="UniProtKB-SubCell"/>
</dbReference>
<dbReference type="GO" id="GO:0090729">
    <property type="term" value="F:toxin activity"/>
    <property type="evidence" value="ECO:0007669"/>
    <property type="project" value="UniProtKB-KW"/>
</dbReference>
<keyword evidence="10" id="KW-0520">NAD</keyword>
<evidence type="ECO:0000313" key="11">
    <source>
        <dbReference type="EMBL" id="CAD8107787.1"/>
    </source>
</evidence>
<reference evidence="11" key="1">
    <citation type="submission" date="2021-01" db="EMBL/GenBank/DDBJ databases">
        <authorList>
            <consortium name="Genoscope - CEA"/>
            <person name="William W."/>
        </authorList>
    </citation>
    <scope>NUCLEOTIDE SEQUENCE</scope>
</reference>
<dbReference type="EMBL" id="CAJJDM010000138">
    <property type="protein sequence ID" value="CAD8107787.1"/>
    <property type="molecule type" value="Genomic_DNA"/>
</dbReference>
<evidence type="ECO:0000256" key="4">
    <source>
        <dbReference type="ARBA" id="ARBA00022656"/>
    </source>
</evidence>
<dbReference type="Proteomes" id="UP000688137">
    <property type="component" value="Unassembled WGS sequence"/>
</dbReference>
<dbReference type="Pfam" id="PF01129">
    <property type="entry name" value="ART"/>
    <property type="match status" value="1"/>
</dbReference>
<dbReference type="GO" id="GO:0016779">
    <property type="term" value="F:nucleotidyltransferase activity"/>
    <property type="evidence" value="ECO:0007669"/>
    <property type="project" value="UniProtKB-KW"/>
</dbReference>
<evidence type="ECO:0000256" key="6">
    <source>
        <dbReference type="ARBA" id="ARBA00022679"/>
    </source>
</evidence>
<evidence type="ECO:0000256" key="8">
    <source>
        <dbReference type="ARBA" id="ARBA00023026"/>
    </source>
</evidence>
<name>A0A8S1PX42_PARPR</name>